<evidence type="ECO:0000259" key="2">
    <source>
        <dbReference type="Pfam" id="PF07811"/>
    </source>
</evidence>
<protein>
    <submittedName>
        <fullName evidence="3">TadE-like protein</fullName>
    </submittedName>
</protein>
<comment type="caution">
    <text evidence="3">The sequence shown here is derived from an EMBL/GenBank/DDBJ whole genome shotgun (WGS) entry which is preliminary data.</text>
</comment>
<keyword evidence="1" id="KW-1133">Transmembrane helix</keyword>
<sequence length="134" mass="15464">MIKRLRKRIKGEEGQSLVEFTLVIPILLLLLLGIIEFGHIFYAYLLIENASRDGARYGSVWATDTEIRQIIDEKTYSLEPTNLVVTISPAYEYRQRGEKVEVKIDYKVPLWGPIWGELLPNPFPITAKTVMRVE</sequence>
<feature type="domain" description="TadE-like" evidence="2">
    <location>
        <begin position="14"/>
        <end position="56"/>
    </location>
</feature>
<reference evidence="3 4" key="1">
    <citation type="submission" date="2019-03" db="EMBL/GenBank/DDBJ databases">
        <title>Genomic Encyclopedia of Type Strains, Phase IV (KMG-IV): sequencing the most valuable type-strain genomes for metagenomic binning, comparative biology and taxonomic classification.</title>
        <authorList>
            <person name="Goeker M."/>
        </authorList>
    </citation>
    <scope>NUCLEOTIDE SEQUENCE [LARGE SCALE GENOMIC DNA]</scope>
    <source>
        <strain evidence="3 4">DSM 23802</strain>
    </source>
</reference>
<organism evidence="3 4">
    <name type="scientific">Tepidibacillus fermentans</name>
    <dbReference type="NCBI Taxonomy" id="1281767"/>
    <lineage>
        <taxon>Bacteria</taxon>
        <taxon>Bacillati</taxon>
        <taxon>Bacillota</taxon>
        <taxon>Bacilli</taxon>
        <taxon>Bacillales</taxon>
        <taxon>Bacillaceae</taxon>
        <taxon>Tepidibacillus</taxon>
    </lineage>
</organism>
<feature type="transmembrane region" description="Helical" evidence="1">
    <location>
        <begin position="20"/>
        <end position="47"/>
    </location>
</feature>
<dbReference type="Proteomes" id="UP000295788">
    <property type="component" value="Unassembled WGS sequence"/>
</dbReference>
<accession>A0A4R3KJ28</accession>
<proteinExistence type="predicted"/>
<evidence type="ECO:0000313" key="4">
    <source>
        <dbReference type="Proteomes" id="UP000295788"/>
    </source>
</evidence>
<name>A0A4R3KJ28_9BACI</name>
<keyword evidence="1" id="KW-0812">Transmembrane</keyword>
<dbReference type="Pfam" id="PF07811">
    <property type="entry name" value="TadE"/>
    <property type="match status" value="1"/>
</dbReference>
<dbReference type="RefSeq" id="WP_132767774.1">
    <property type="nucleotide sequence ID" value="NZ_SMAB01000005.1"/>
</dbReference>
<dbReference type="EMBL" id="SMAB01000005">
    <property type="protein sequence ID" value="TCS83337.1"/>
    <property type="molecule type" value="Genomic_DNA"/>
</dbReference>
<evidence type="ECO:0000313" key="3">
    <source>
        <dbReference type="EMBL" id="TCS83337.1"/>
    </source>
</evidence>
<gene>
    <name evidence="3" type="ORF">EDD72_10577</name>
</gene>
<keyword evidence="1" id="KW-0472">Membrane</keyword>
<dbReference type="AlphaFoldDB" id="A0A4R3KJ28"/>
<dbReference type="OrthoDB" id="1683505at2"/>
<keyword evidence="4" id="KW-1185">Reference proteome</keyword>
<dbReference type="InterPro" id="IPR012495">
    <property type="entry name" value="TadE-like_dom"/>
</dbReference>
<evidence type="ECO:0000256" key="1">
    <source>
        <dbReference type="SAM" id="Phobius"/>
    </source>
</evidence>